<proteinExistence type="predicted"/>
<name>A0A2J7PXL2_9NEOP</name>
<dbReference type="Proteomes" id="UP000235965">
    <property type="component" value="Unassembled WGS sequence"/>
</dbReference>
<feature type="signal peptide" evidence="2">
    <location>
        <begin position="1"/>
        <end position="27"/>
    </location>
</feature>
<feature type="chain" id="PRO_5014362566" evidence="2">
    <location>
        <begin position="28"/>
        <end position="146"/>
    </location>
</feature>
<accession>A0A2J7PXL2</accession>
<dbReference type="EMBL" id="NEVH01020854">
    <property type="protein sequence ID" value="PNF21079.1"/>
    <property type="molecule type" value="Genomic_DNA"/>
</dbReference>
<evidence type="ECO:0000313" key="3">
    <source>
        <dbReference type="EMBL" id="PNF21079.1"/>
    </source>
</evidence>
<keyword evidence="4" id="KW-1185">Reference proteome</keyword>
<evidence type="ECO:0000256" key="1">
    <source>
        <dbReference type="SAM" id="MobiDB-lite"/>
    </source>
</evidence>
<reference evidence="3 4" key="1">
    <citation type="submission" date="2017-12" db="EMBL/GenBank/DDBJ databases">
        <title>Hemimetabolous genomes reveal molecular basis of termite eusociality.</title>
        <authorList>
            <person name="Harrison M.C."/>
            <person name="Jongepier E."/>
            <person name="Robertson H.M."/>
            <person name="Arning N."/>
            <person name="Bitard-Feildel T."/>
            <person name="Chao H."/>
            <person name="Childers C.P."/>
            <person name="Dinh H."/>
            <person name="Doddapaneni H."/>
            <person name="Dugan S."/>
            <person name="Gowin J."/>
            <person name="Greiner C."/>
            <person name="Han Y."/>
            <person name="Hu H."/>
            <person name="Hughes D.S.T."/>
            <person name="Huylmans A.-K."/>
            <person name="Kemena C."/>
            <person name="Kremer L.P.M."/>
            <person name="Lee S.L."/>
            <person name="Lopez-Ezquerra A."/>
            <person name="Mallet L."/>
            <person name="Monroy-Kuhn J.M."/>
            <person name="Moser A."/>
            <person name="Murali S.C."/>
            <person name="Muzny D.M."/>
            <person name="Otani S."/>
            <person name="Piulachs M.-D."/>
            <person name="Poelchau M."/>
            <person name="Qu J."/>
            <person name="Schaub F."/>
            <person name="Wada-Katsumata A."/>
            <person name="Worley K.C."/>
            <person name="Xie Q."/>
            <person name="Ylla G."/>
            <person name="Poulsen M."/>
            <person name="Gibbs R.A."/>
            <person name="Schal C."/>
            <person name="Richards S."/>
            <person name="Belles X."/>
            <person name="Korb J."/>
            <person name="Bornberg-Bauer E."/>
        </authorList>
    </citation>
    <scope>NUCLEOTIDE SEQUENCE [LARGE SCALE GENOMIC DNA]</scope>
    <source>
        <tissue evidence="3">Whole body</tissue>
    </source>
</reference>
<feature type="region of interest" description="Disordered" evidence="1">
    <location>
        <begin position="38"/>
        <end position="59"/>
    </location>
</feature>
<dbReference type="AlphaFoldDB" id="A0A2J7PXL2"/>
<feature type="region of interest" description="Disordered" evidence="1">
    <location>
        <begin position="71"/>
        <end position="90"/>
    </location>
</feature>
<organism evidence="3 4">
    <name type="scientific">Cryptotermes secundus</name>
    <dbReference type="NCBI Taxonomy" id="105785"/>
    <lineage>
        <taxon>Eukaryota</taxon>
        <taxon>Metazoa</taxon>
        <taxon>Ecdysozoa</taxon>
        <taxon>Arthropoda</taxon>
        <taxon>Hexapoda</taxon>
        <taxon>Insecta</taxon>
        <taxon>Pterygota</taxon>
        <taxon>Neoptera</taxon>
        <taxon>Polyneoptera</taxon>
        <taxon>Dictyoptera</taxon>
        <taxon>Blattodea</taxon>
        <taxon>Blattoidea</taxon>
        <taxon>Termitoidae</taxon>
        <taxon>Kalotermitidae</taxon>
        <taxon>Cryptotermitinae</taxon>
        <taxon>Cryptotermes</taxon>
    </lineage>
</organism>
<gene>
    <name evidence="3" type="ORF">B7P43_G06058</name>
</gene>
<protein>
    <submittedName>
        <fullName evidence="3">Uncharacterized protein</fullName>
    </submittedName>
</protein>
<comment type="caution">
    <text evidence="3">The sequence shown here is derived from an EMBL/GenBank/DDBJ whole genome shotgun (WGS) entry which is preliminary data.</text>
</comment>
<sequence length="146" mass="16123">MANQQTWLLIAALSMFTILGPKSCTEAVVLPRPPSSELQAYSRHNHQDPGSPSSFPDNSLSLVIVTSSELPKQIPPPTQPLAHSSTPQYHEVDQQVPALPQFKLLWVTRQMDTNSLALRHTNLNTPSAVITHKNTAQRTDLLPNMV</sequence>
<dbReference type="InParanoid" id="A0A2J7PXL2"/>
<feature type="compositionally biased region" description="Polar residues" evidence="1">
    <location>
        <begin position="48"/>
        <end position="59"/>
    </location>
</feature>
<keyword evidence="2" id="KW-0732">Signal</keyword>
<evidence type="ECO:0000256" key="2">
    <source>
        <dbReference type="SAM" id="SignalP"/>
    </source>
</evidence>
<evidence type="ECO:0000313" key="4">
    <source>
        <dbReference type="Proteomes" id="UP000235965"/>
    </source>
</evidence>